<name>A0ABW6SWU2_9ACTN</name>
<dbReference type="RefSeq" id="WP_387413943.1">
    <property type="nucleotide sequence ID" value="NZ_JBIASD010000015.1"/>
</dbReference>
<keyword evidence="7" id="KW-1185">Reference proteome</keyword>
<keyword evidence="1 4" id="KW-0378">Hydrolase</keyword>
<feature type="active site" description="Nucleophile" evidence="4">
    <location>
        <position position="45"/>
    </location>
</feature>
<feature type="short sequence motif" description="GXGXXG" evidence="4">
    <location>
        <begin position="12"/>
        <end position="17"/>
    </location>
</feature>
<proteinExistence type="predicted"/>
<evidence type="ECO:0000256" key="3">
    <source>
        <dbReference type="ARBA" id="ARBA00023098"/>
    </source>
</evidence>
<gene>
    <name evidence="6" type="ORF">ACFYXI_22770</name>
</gene>
<protein>
    <submittedName>
        <fullName evidence="6">Patatin-like phospholipase family protein</fullName>
    </submittedName>
</protein>
<reference evidence="6 7" key="1">
    <citation type="submission" date="2024-10" db="EMBL/GenBank/DDBJ databases">
        <title>The Natural Products Discovery Center: Release of the First 8490 Sequenced Strains for Exploring Actinobacteria Biosynthetic Diversity.</title>
        <authorList>
            <person name="Kalkreuter E."/>
            <person name="Kautsar S.A."/>
            <person name="Yang D."/>
            <person name="Bader C.D."/>
            <person name="Teijaro C.N."/>
            <person name="Fluegel L."/>
            <person name="Davis C.M."/>
            <person name="Simpson J.R."/>
            <person name="Lauterbach L."/>
            <person name="Steele A.D."/>
            <person name="Gui C."/>
            <person name="Meng S."/>
            <person name="Li G."/>
            <person name="Viehrig K."/>
            <person name="Ye F."/>
            <person name="Su P."/>
            <person name="Kiefer A.F."/>
            <person name="Nichols A."/>
            <person name="Cepeda A.J."/>
            <person name="Yan W."/>
            <person name="Fan B."/>
            <person name="Jiang Y."/>
            <person name="Adhikari A."/>
            <person name="Zheng C.-J."/>
            <person name="Schuster L."/>
            <person name="Cowan T.M."/>
            <person name="Smanski M.J."/>
            <person name="Chevrette M.G."/>
            <person name="De Carvalho L.P.S."/>
            <person name="Shen B."/>
        </authorList>
    </citation>
    <scope>NUCLEOTIDE SEQUENCE [LARGE SCALE GENOMIC DNA]</scope>
    <source>
        <strain evidence="6 7">NPDC002173</strain>
    </source>
</reference>
<evidence type="ECO:0000259" key="5">
    <source>
        <dbReference type="PROSITE" id="PS51635"/>
    </source>
</evidence>
<dbReference type="EMBL" id="JBIASD010000015">
    <property type="protein sequence ID" value="MFF3668414.1"/>
    <property type="molecule type" value="Genomic_DNA"/>
</dbReference>
<sequence>MDTTTRALVLGGGGVAGIAWETGVLAGLADVGVDVTGADRIVGTSAGSTVAAQITSGLTLDELLRRQIDPAAQAPEIPSGVAIAELMEQWVEIYTQTSDPAEARRKAGALALAASTVTEERRREVILARLPVHEWPDRDLVIVAVDAYTGEPILFTPRSGVSLVDAVAASCAVPCVWPAVTIGDTRYMDGGMRSSNNADLAAGHDRVLVLSPLEDPVLAGQVATLGTTVEVIQPDDASRAAIGPDPLDPEVRTPSAEAGYAQGRAAAATVTALWR</sequence>
<dbReference type="Proteomes" id="UP001602013">
    <property type="component" value="Unassembled WGS sequence"/>
</dbReference>
<dbReference type="InterPro" id="IPR002641">
    <property type="entry name" value="PNPLA_dom"/>
</dbReference>
<organism evidence="6 7">
    <name type="scientific">Microtetraspora malaysiensis</name>
    <dbReference type="NCBI Taxonomy" id="161358"/>
    <lineage>
        <taxon>Bacteria</taxon>
        <taxon>Bacillati</taxon>
        <taxon>Actinomycetota</taxon>
        <taxon>Actinomycetes</taxon>
        <taxon>Streptosporangiales</taxon>
        <taxon>Streptosporangiaceae</taxon>
        <taxon>Microtetraspora</taxon>
    </lineage>
</organism>
<evidence type="ECO:0000313" key="7">
    <source>
        <dbReference type="Proteomes" id="UP001602013"/>
    </source>
</evidence>
<evidence type="ECO:0000256" key="2">
    <source>
        <dbReference type="ARBA" id="ARBA00022963"/>
    </source>
</evidence>
<comment type="caution">
    <text evidence="6">The sequence shown here is derived from an EMBL/GenBank/DDBJ whole genome shotgun (WGS) entry which is preliminary data.</text>
</comment>
<keyword evidence="2 4" id="KW-0442">Lipid degradation</keyword>
<feature type="domain" description="PNPLA" evidence="5">
    <location>
        <begin position="8"/>
        <end position="203"/>
    </location>
</feature>
<dbReference type="PROSITE" id="PS51635">
    <property type="entry name" value="PNPLA"/>
    <property type="match status" value="1"/>
</dbReference>
<evidence type="ECO:0000256" key="1">
    <source>
        <dbReference type="ARBA" id="ARBA00022801"/>
    </source>
</evidence>
<dbReference type="PANTHER" id="PTHR14226:SF57">
    <property type="entry name" value="BLR7027 PROTEIN"/>
    <property type="match status" value="1"/>
</dbReference>
<dbReference type="PANTHER" id="PTHR14226">
    <property type="entry name" value="NEUROPATHY TARGET ESTERASE/SWISS CHEESE D.MELANOGASTER"/>
    <property type="match status" value="1"/>
</dbReference>
<feature type="short sequence motif" description="DGA/G" evidence="4">
    <location>
        <begin position="189"/>
        <end position="191"/>
    </location>
</feature>
<evidence type="ECO:0000256" key="4">
    <source>
        <dbReference type="PROSITE-ProRule" id="PRU01161"/>
    </source>
</evidence>
<feature type="short sequence motif" description="GXSXG" evidence="4">
    <location>
        <begin position="43"/>
        <end position="47"/>
    </location>
</feature>
<keyword evidence="3 4" id="KW-0443">Lipid metabolism</keyword>
<dbReference type="InterPro" id="IPR050301">
    <property type="entry name" value="NTE"/>
</dbReference>
<evidence type="ECO:0000313" key="6">
    <source>
        <dbReference type="EMBL" id="MFF3668414.1"/>
    </source>
</evidence>
<accession>A0ABW6SWU2</accession>
<dbReference type="SUPFAM" id="SSF52151">
    <property type="entry name" value="FabD/lysophospholipase-like"/>
    <property type="match status" value="1"/>
</dbReference>
<dbReference type="InterPro" id="IPR016035">
    <property type="entry name" value="Acyl_Trfase/lysoPLipase"/>
</dbReference>
<feature type="active site" description="Proton acceptor" evidence="4">
    <location>
        <position position="189"/>
    </location>
</feature>
<dbReference type="Pfam" id="PF01734">
    <property type="entry name" value="Patatin"/>
    <property type="match status" value="1"/>
</dbReference>
<dbReference type="Gene3D" id="3.40.1090.10">
    <property type="entry name" value="Cytosolic phospholipase A2 catalytic domain"/>
    <property type="match status" value="2"/>
</dbReference>